<keyword evidence="3" id="KW-1185">Reference proteome</keyword>
<evidence type="ECO:0000313" key="2">
    <source>
        <dbReference type="EMBL" id="MCC2221985.1"/>
    </source>
</evidence>
<accession>A0AAE3E533</accession>
<feature type="transmembrane region" description="Helical" evidence="1">
    <location>
        <begin position="334"/>
        <end position="356"/>
    </location>
</feature>
<name>A0AAE3E533_9FIRM</name>
<dbReference type="RefSeq" id="WP_308731947.1">
    <property type="nucleotide sequence ID" value="NZ_JAJEQN010000024.1"/>
</dbReference>
<sequence length="624" mass="70072">MRAKTTHRTAVTVLFFTIILCLLTAGGCKNASKRAYRAYSGTVSVSLGLGREGILVEEHPFPVTVHVDGDYAKEGKTCVLTVPTNASDYYAYRKPLSEESEQTISFIVPAAKYSSQITIELLDSYERVIYSRTCTYQAYDEWQNMLLAGHMGKQTDTVSWPEQIKRNDLGTAVSVRTVTLTEDNLYTEKEGYGMLDFLSVDVAYFEELSSDVKNALLDWVKEGGTIVFEGSGGWTALQKMNINGFGSSKTFSAGSNQKLLYRSLGDGSVWFLGKTLSQTVSRLTDERKSQFILILSKGASGSYSEDFSSLSVYENSSLLYRLRTHKSSAETPKVWIYVAILILYLVVGIPGIYLLMRKKKRIRWFRPLVCLLAACFSILIFIVGTSTRYSRPFIRSLTVLSDENSRENENSETIYTSIQAPFNSSYEVSINPAYHVTSLMEEYYWGSGTQNGTVNAKRVVSFDFSKEQTLLSLENLTAFSSRCFALGNNISGIGTITGTVEENASGVFGTLVNNTEYELISAVVNTGNELALIEHWKPGETIDLETEQQNGRVHMMTKDQFSDGAYKNRCQWIGKLADYYEYYLYTKKEQLYVMAQIDYMPAIQQYTDYPVENDTIICLSVTQN</sequence>
<protein>
    <submittedName>
        <fullName evidence="2">Uncharacterized protein</fullName>
    </submittedName>
</protein>
<keyword evidence="1" id="KW-1133">Transmembrane helix</keyword>
<comment type="caution">
    <text evidence="2">The sequence shown here is derived from an EMBL/GenBank/DDBJ whole genome shotgun (WGS) entry which is preliminary data.</text>
</comment>
<keyword evidence="1" id="KW-0812">Transmembrane</keyword>
<reference evidence="2 3" key="1">
    <citation type="submission" date="2021-10" db="EMBL/GenBank/DDBJ databases">
        <title>Anaerobic single-cell dispensing facilitates the cultivation of human gut bacteria.</title>
        <authorList>
            <person name="Afrizal A."/>
        </authorList>
    </citation>
    <scope>NUCLEOTIDE SEQUENCE [LARGE SCALE GENOMIC DNA]</scope>
    <source>
        <strain evidence="2 3">CLA-AA-H224</strain>
    </source>
</reference>
<feature type="transmembrane region" description="Helical" evidence="1">
    <location>
        <begin position="368"/>
        <end position="387"/>
    </location>
</feature>
<keyword evidence="1" id="KW-0472">Membrane</keyword>
<organism evidence="2 3">
    <name type="scientific">Anthropogastromicrobium aceti</name>
    <dbReference type="NCBI Taxonomy" id="2981768"/>
    <lineage>
        <taxon>Bacteria</taxon>
        <taxon>Bacillati</taxon>
        <taxon>Bacillota</taxon>
        <taxon>Clostridia</taxon>
        <taxon>Lachnospirales</taxon>
        <taxon>Lachnospiraceae</taxon>
        <taxon>Anthropogastromicrobium</taxon>
    </lineage>
</organism>
<proteinExistence type="predicted"/>
<dbReference type="EMBL" id="JAJEQN010000024">
    <property type="protein sequence ID" value="MCC2221985.1"/>
    <property type="molecule type" value="Genomic_DNA"/>
</dbReference>
<evidence type="ECO:0000256" key="1">
    <source>
        <dbReference type="SAM" id="Phobius"/>
    </source>
</evidence>
<evidence type="ECO:0000313" key="3">
    <source>
        <dbReference type="Proteomes" id="UP001198200"/>
    </source>
</evidence>
<dbReference type="AlphaFoldDB" id="A0AAE3E533"/>
<dbReference type="Proteomes" id="UP001198200">
    <property type="component" value="Unassembled WGS sequence"/>
</dbReference>
<gene>
    <name evidence="2" type="ORF">LKD48_10115</name>
</gene>
<dbReference type="PROSITE" id="PS51257">
    <property type="entry name" value="PROKAR_LIPOPROTEIN"/>
    <property type="match status" value="1"/>
</dbReference>